<evidence type="ECO:0000256" key="2">
    <source>
        <dbReference type="ARBA" id="ARBA00010400"/>
    </source>
</evidence>
<comment type="similarity">
    <text evidence="2 5">Belongs to the RxLR effector family.</text>
</comment>
<keyword evidence="4 5" id="KW-0732">Signal</keyword>
<proteinExistence type="inferred from homology"/>
<evidence type="ECO:0000313" key="9">
    <source>
        <dbReference type="Proteomes" id="UP000602510"/>
    </source>
</evidence>
<dbReference type="EMBL" id="JAACNO010002676">
    <property type="protein sequence ID" value="KAF4131778.1"/>
    <property type="molecule type" value="Genomic_DNA"/>
</dbReference>
<dbReference type="Proteomes" id="UP000602510">
    <property type="component" value="Unassembled WGS sequence"/>
</dbReference>
<dbReference type="Proteomes" id="UP000704712">
    <property type="component" value="Unassembled WGS sequence"/>
</dbReference>
<dbReference type="AlphaFoldDB" id="A0A833ST53"/>
<sequence>MRGCYVLPMVVALLFAGIEDAHAKLLPSDAVLAIGDSDLMKVGVLKLFLRSHEAVEEDVDQEERNVGAAKKLLNLDELDDALLSHKILKIMLKKWEAAPAENVQAVMKKLETQKYNKYNEIAKAWRNRQQDKVVSGFPVSYVGLDDLLNPETLSKALKNANGDMEYFTKLMAASDENRKAAVKILAADSEYKSLVRGLEYDLL</sequence>
<keyword evidence="6" id="KW-0175">Coiled coil</keyword>
<evidence type="ECO:0000256" key="4">
    <source>
        <dbReference type="ARBA" id="ARBA00022729"/>
    </source>
</evidence>
<evidence type="ECO:0000256" key="5">
    <source>
        <dbReference type="RuleBase" id="RU367124"/>
    </source>
</evidence>
<feature type="coiled-coil region" evidence="6">
    <location>
        <begin position="45"/>
        <end position="72"/>
    </location>
</feature>
<accession>A0A833ST53</accession>
<dbReference type="Pfam" id="PF16810">
    <property type="entry name" value="RXLR"/>
    <property type="match status" value="1"/>
</dbReference>
<feature type="signal peptide" evidence="5">
    <location>
        <begin position="1"/>
        <end position="23"/>
    </location>
</feature>
<gene>
    <name evidence="7" type="ORF">GN244_ATG07434</name>
    <name evidence="8" type="ORF">GN958_ATG19035</name>
</gene>
<evidence type="ECO:0000313" key="8">
    <source>
        <dbReference type="EMBL" id="KAF4131778.1"/>
    </source>
</evidence>
<organism evidence="7 9">
    <name type="scientific">Phytophthora infestans</name>
    <name type="common">Potato late blight agent</name>
    <name type="synonym">Botrytis infestans</name>
    <dbReference type="NCBI Taxonomy" id="4787"/>
    <lineage>
        <taxon>Eukaryota</taxon>
        <taxon>Sar</taxon>
        <taxon>Stramenopiles</taxon>
        <taxon>Oomycota</taxon>
        <taxon>Peronosporomycetes</taxon>
        <taxon>Peronosporales</taxon>
        <taxon>Peronosporaceae</taxon>
        <taxon>Phytophthora</taxon>
    </lineage>
</organism>
<reference evidence="7" key="1">
    <citation type="submission" date="2020-04" db="EMBL/GenBank/DDBJ databases">
        <title>Hybrid Assembly of Korean Phytophthora infestans isolates.</title>
        <authorList>
            <person name="Prokchorchik M."/>
            <person name="Lee Y."/>
            <person name="Seo J."/>
            <person name="Cho J.-H."/>
            <person name="Park Y.-E."/>
            <person name="Jang D.-C."/>
            <person name="Im J.-S."/>
            <person name="Choi J.-G."/>
            <person name="Park H.-J."/>
            <person name="Lee G.-B."/>
            <person name="Lee Y.-G."/>
            <person name="Hong S.-Y."/>
            <person name="Cho K."/>
            <person name="Sohn K.H."/>
        </authorList>
    </citation>
    <scope>NUCLEOTIDE SEQUENCE</scope>
    <source>
        <strain evidence="7">KR_1_A1</strain>
        <strain evidence="8">KR_2_A2</strain>
    </source>
</reference>
<evidence type="ECO:0000313" key="7">
    <source>
        <dbReference type="EMBL" id="KAF4040247.1"/>
    </source>
</evidence>
<evidence type="ECO:0000256" key="3">
    <source>
        <dbReference type="ARBA" id="ARBA00022525"/>
    </source>
</evidence>
<comment type="domain">
    <text evidence="5">The RxLR-dEER motif acts to carry the protein into the host cell cytoplasm through binding to cell surface phosphatidylinositol-3-phosphate.</text>
</comment>
<comment type="subcellular location">
    <subcellularLocation>
        <location evidence="1 5">Secreted</location>
    </subcellularLocation>
</comment>
<keyword evidence="9" id="KW-1185">Reference proteome</keyword>
<comment type="caution">
    <text evidence="7">The sequence shown here is derived from an EMBL/GenBank/DDBJ whole genome shotgun (WGS) entry which is preliminary data.</text>
</comment>
<name>A0A833ST53_PHYIN</name>
<evidence type="ECO:0000256" key="1">
    <source>
        <dbReference type="ARBA" id="ARBA00004613"/>
    </source>
</evidence>
<dbReference type="InterPro" id="IPR031825">
    <property type="entry name" value="RXLR"/>
</dbReference>
<dbReference type="EMBL" id="WSZM01000149">
    <property type="protein sequence ID" value="KAF4040247.1"/>
    <property type="molecule type" value="Genomic_DNA"/>
</dbReference>
<evidence type="ECO:0000256" key="6">
    <source>
        <dbReference type="SAM" id="Coils"/>
    </source>
</evidence>
<comment type="function">
    <text evidence="5">Effector that suppresses plant defense responses during pathogen infection.</text>
</comment>
<keyword evidence="3 5" id="KW-0964">Secreted</keyword>
<feature type="chain" id="PRO_5036239668" description="RxLR effector protein" evidence="5">
    <location>
        <begin position="24"/>
        <end position="203"/>
    </location>
</feature>
<protein>
    <recommendedName>
        <fullName evidence="5">RxLR effector protein</fullName>
    </recommendedName>
</protein>